<comment type="caution">
    <text evidence="2">The sequence shown here is derived from an EMBL/GenBank/DDBJ whole genome shotgun (WGS) entry which is preliminary data.</text>
</comment>
<organism evidence="2 3">
    <name type="scientific">Streptomyces varsoviensis</name>
    <dbReference type="NCBI Taxonomy" id="67373"/>
    <lineage>
        <taxon>Bacteria</taxon>
        <taxon>Bacillati</taxon>
        <taxon>Actinomycetota</taxon>
        <taxon>Actinomycetes</taxon>
        <taxon>Kitasatosporales</taxon>
        <taxon>Streptomycetaceae</taxon>
        <taxon>Streptomyces</taxon>
    </lineage>
</organism>
<feature type="region of interest" description="Disordered" evidence="1">
    <location>
        <begin position="1"/>
        <end position="62"/>
    </location>
</feature>
<evidence type="ECO:0000313" key="3">
    <source>
        <dbReference type="Proteomes" id="UP000037020"/>
    </source>
</evidence>
<proteinExistence type="predicted"/>
<feature type="non-terminal residue" evidence="2">
    <location>
        <position position="62"/>
    </location>
</feature>
<feature type="compositionally biased region" description="Low complexity" evidence="1">
    <location>
        <begin position="13"/>
        <end position="47"/>
    </location>
</feature>
<gene>
    <name evidence="2" type="ORF">ADK38_39140</name>
</gene>
<dbReference type="Proteomes" id="UP000037020">
    <property type="component" value="Unassembled WGS sequence"/>
</dbReference>
<sequence length="62" mass="6490">MSATRTSGRRRCSTCARSPGSTRRPPTTGPCSTRPSTRWPRRAPAAGRAGGAAGRGPRPRGQ</sequence>
<accession>A0ABR5IV15</accession>
<evidence type="ECO:0000256" key="1">
    <source>
        <dbReference type="SAM" id="MobiDB-lite"/>
    </source>
</evidence>
<keyword evidence="3" id="KW-1185">Reference proteome</keyword>
<name>A0ABR5IV15_9ACTN</name>
<dbReference type="EMBL" id="LGUT01003702">
    <property type="protein sequence ID" value="KOG80823.1"/>
    <property type="molecule type" value="Genomic_DNA"/>
</dbReference>
<protein>
    <submittedName>
        <fullName evidence="2">Uncharacterized protein</fullName>
    </submittedName>
</protein>
<reference evidence="2 3" key="1">
    <citation type="submission" date="2015-07" db="EMBL/GenBank/DDBJ databases">
        <authorList>
            <person name="Ju K.-S."/>
            <person name="Doroghazi J.R."/>
            <person name="Metcalf W.W."/>
        </authorList>
    </citation>
    <scope>NUCLEOTIDE SEQUENCE [LARGE SCALE GENOMIC DNA]</scope>
    <source>
        <strain evidence="2 3">NRRL B-3589</strain>
    </source>
</reference>
<evidence type="ECO:0000313" key="2">
    <source>
        <dbReference type="EMBL" id="KOG80823.1"/>
    </source>
</evidence>